<dbReference type="Proteomes" id="UP001595912">
    <property type="component" value="Unassembled WGS sequence"/>
</dbReference>
<keyword evidence="2" id="KW-1185">Reference proteome</keyword>
<name>A0ABV9W5Q8_9ACTN</name>
<dbReference type="EMBL" id="JBHSIU010000041">
    <property type="protein sequence ID" value="MFC5002386.1"/>
    <property type="molecule type" value="Genomic_DNA"/>
</dbReference>
<protein>
    <submittedName>
        <fullName evidence="1">Uncharacterized protein</fullName>
    </submittedName>
</protein>
<organism evidence="1 2">
    <name type="scientific">Dactylosporangium cerinum</name>
    <dbReference type="NCBI Taxonomy" id="1434730"/>
    <lineage>
        <taxon>Bacteria</taxon>
        <taxon>Bacillati</taxon>
        <taxon>Actinomycetota</taxon>
        <taxon>Actinomycetes</taxon>
        <taxon>Micromonosporales</taxon>
        <taxon>Micromonosporaceae</taxon>
        <taxon>Dactylosporangium</taxon>
    </lineage>
</organism>
<gene>
    <name evidence="1" type="ORF">ACFPIJ_31700</name>
</gene>
<evidence type="ECO:0000313" key="1">
    <source>
        <dbReference type="EMBL" id="MFC5002386.1"/>
    </source>
</evidence>
<proteinExistence type="predicted"/>
<accession>A0ABV9W5Q8</accession>
<evidence type="ECO:0000313" key="2">
    <source>
        <dbReference type="Proteomes" id="UP001595912"/>
    </source>
</evidence>
<comment type="caution">
    <text evidence="1">The sequence shown here is derived from an EMBL/GenBank/DDBJ whole genome shotgun (WGS) entry which is preliminary data.</text>
</comment>
<sequence>MPEDDWEAQLAQGFEILLRAPLSTFDPDATYAFHHWDEVVSDEFFDEGLDLELLTGGAIVGAPFDGVPVLADTVEDDELSWKDWRVDLGRSMFRIDTDIPKLGKARPGTHVGRVLTARGLTVEDLAEELVHLDARIHTDGTVFDAMRHATWTMGGPDRLVPFDPDCVVEPKWERRLTRVEHPGLRDHLRMLCLDAHSARCAGAHYVRTRHRGFGGMRKAGGRVVAAWELGEGQAYSVVTALPKS</sequence>
<reference evidence="2" key="1">
    <citation type="journal article" date="2019" name="Int. J. Syst. Evol. Microbiol.">
        <title>The Global Catalogue of Microorganisms (GCM) 10K type strain sequencing project: providing services to taxonomists for standard genome sequencing and annotation.</title>
        <authorList>
            <consortium name="The Broad Institute Genomics Platform"/>
            <consortium name="The Broad Institute Genome Sequencing Center for Infectious Disease"/>
            <person name="Wu L."/>
            <person name="Ma J."/>
        </authorList>
    </citation>
    <scope>NUCLEOTIDE SEQUENCE [LARGE SCALE GENOMIC DNA]</scope>
    <source>
        <strain evidence="2">CGMCC 4.7152</strain>
    </source>
</reference>
<dbReference type="RefSeq" id="WP_380120401.1">
    <property type="nucleotide sequence ID" value="NZ_JBHSIU010000041.1"/>
</dbReference>